<dbReference type="Proteomes" id="UP000823886">
    <property type="component" value="Unassembled WGS sequence"/>
</dbReference>
<accession>A0A9D2PNF1</accession>
<reference evidence="2" key="1">
    <citation type="journal article" date="2021" name="PeerJ">
        <title>Extensive microbial diversity within the chicken gut microbiome revealed by metagenomics and culture.</title>
        <authorList>
            <person name="Gilroy R."/>
            <person name="Ravi A."/>
            <person name="Getino M."/>
            <person name="Pursley I."/>
            <person name="Horton D.L."/>
            <person name="Alikhan N.F."/>
            <person name="Baker D."/>
            <person name="Gharbi K."/>
            <person name="Hall N."/>
            <person name="Watson M."/>
            <person name="Adriaenssens E.M."/>
            <person name="Foster-Nyarko E."/>
            <person name="Jarju S."/>
            <person name="Secka A."/>
            <person name="Antonio M."/>
            <person name="Oren A."/>
            <person name="Chaudhuri R.R."/>
            <person name="La Ragione R."/>
            <person name="Hildebrand F."/>
            <person name="Pallen M.J."/>
        </authorList>
    </citation>
    <scope>NUCLEOTIDE SEQUENCE</scope>
    <source>
        <strain evidence="2">ChiBcec2-3848</strain>
    </source>
</reference>
<evidence type="ECO:0000313" key="2">
    <source>
        <dbReference type="EMBL" id="HJC64323.1"/>
    </source>
</evidence>
<feature type="transmembrane region" description="Helical" evidence="1">
    <location>
        <begin position="9"/>
        <end position="30"/>
    </location>
</feature>
<proteinExistence type="predicted"/>
<evidence type="ECO:0000256" key="1">
    <source>
        <dbReference type="SAM" id="Phobius"/>
    </source>
</evidence>
<keyword evidence="1" id="KW-0812">Transmembrane</keyword>
<dbReference type="AlphaFoldDB" id="A0A9D2PNF1"/>
<keyword evidence="1" id="KW-0472">Membrane</keyword>
<sequence>MNRIKNDKILLTLCILFFIGYAVIFVSAFSELPLNVPLWHQGLLLYGHFFPMFFLELLLCRTAQVRWRIFLPVALLLLPGLWFLSASEWYMMAWILFLLWCIPALLGCLVAWAIWAIYKRLKR</sequence>
<gene>
    <name evidence="2" type="ORF">H9753_12025</name>
</gene>
<comment type="caution">
    <text evidence="2">The sequence shown here is derived from an EMBL/GenBank/DDBJ whole genome shotgun (WGS) entry which is preliminary data.</text>
</comment>
<feature type="transmembrane region" description="Helical" evidence="1">
    <location>
        <begin position="67"/>
        <end position="85"/>
    </location>
</feature>
<reference evidence="2" key="2">
    <citation type="submission" date="2021-04" db="EMBL/GenBank/DDBJ databases">
        <authorList>
            <person name="Gilroy R."/>
        </authorList>
    </citation>
    <scope>NUCLEOTIDE SEQUENCE</scope>
    <source>
        <strain evidence="2">ChiBcec2-3848</strain>
    </source>
</reference>
<dbReference type="EMBL" id="DWVZ01000157">
    <property type="protein sequence ID" value="HJC64323.1"/>
    <property type="molecule type" value="Genomic_DNA"/>
</dbReference>
<feature type="transmembrane region" description="Helical" evidence="1">
    <location>
        <begin position="91"/>
        <end position="118"/>
    </location>
</feature>
<keyword evidence="1" id="KW-1133">Transmembrane helix</keyword>
<feature type="transmembrane region" description="Helical" evidence="1">
    <location>
        <begin position="42"/>
        <end position="60"/>
    </location>
</feature>
<organism evidence="2 3">
    <name type="scientific">Candidatus Blautia merdavium</name>
    <dbReference type="NCBI Taxonomy" id="2838494"/>
    <lineage>
        <taxon>Bacteria</taxon>
        <taxon>Bacillati</taxon>
        <taxon>Bacillota</taxon>
        <taxon>Clostridia</taxon>
        <taxon>Lachnospirales</taxon>
        <taxon>Lachnospiraceae</taxon>
        <taxon>Blautia</taxon>
    </lineage>
</organism>
<evidence type="ECO:0000313" key="3">
    <source>
        <dbReference type="Proteomes" id="UP000823886"/>
    </source>
</evidence>
<protein>
    <submittedName>
        <fullName evidence="2">Uncharacterized protein</fullName>
    </submittedName>
</protein>
<name>A0A9D2PNF1_9FIRM</name>